<dbReference type="AlphaFoldDB" id="A0A4R6TNQ9"/>
<dbReference type="EMBL" id="SNYI01000001">
    <property type="protein sequence ID" value="TDQ33194.1"/>
    <property type="molecule type" value="Genomic_DNA"/>
</dbReference>
<gene>
    <name evidence="2" type="ORF">CLV82_1032</name>
</gene>
<protein>
    <submittedName>
        <fullName evidence="2">Uncharacterized protein</fullName>
    </submittedName>
</protein>
<evidence type="ECO:0000313" key="3">
    <source>
        <dbReference type="Proteomes" id="UP000295468"/>
    </source>
</evidence>
<dbReference type="Proteomes" id="UP000295468">
    <property type="component" value="Unassembled WGS sequence"/>
</dbReference>
<comment type="caution">
    <text evidence="2">The sequence shown here is derived from an EMBL/GenBank/DDBJ whole genome shotgun (WGS) entry which is preliminary data.</text>
</comment>
<evidence type="ECO:0000313" key="2">
    <source>
        <dbReference type="EMBL" id="TDQ33194.1"/>
    </source>
</evidence>
<feature type="signal peptide" evidence="1">
    <location>
        <begin position="1"/>
        <end position="20"/>
    </location>
</feature>
<accession>A0A4R6TNQ9</accession>
<keyword evidence="1" id="KW-0732">Signal</keyword>
<proteinExistence type="predicted"/>
<feature type="chain" id="PRO_5020229838" evidence="1">
    <location>
        <begin position="21"/>
        <end position="116"/>
    </location>
</feature>
<evidence type="ECO:0000256" key="1">
    <source>
        <dbReference type="SAM" id="SignalP"/>
    </source>
</evidence>
<sequence length="116" mass="13038">MKQGIILLFLLLGCIYGIQAQDSTVNVGDEFTIQQPEGNQFNHLDFPRPNFLIKKGILPDYKSLAGIRVVVADVSTDKEGHQVATLQPVNRKQYFRHYREVTAHVGEALQSGELSR</sequence>
<name>A0A4R6TNQ9_9FLAO</name>
<organism evidence="2 3">
    <name type="scientific">Zeaxanthinibacter enoshimensis</name>
    <dbReference type="NCBI Taxonomy" id="392009"/>
    <lineage>
        <taxon>Bacteria</taxon>
        <taxon>Pseudomonadati</taxon>
        <taxon>Bacteroidota</taxon>
        <taxon>Flavobacteriia</taxon>
        <taxon>Flavobacteriales</taxon>
        <taxon>Flavobacteriaceae</taxon>
        <taxon>Zeaxanthinibacter</taxon>
    </lineage>
</organism>
<reference evidence="2 3" key="1">
    <citation type="submission" date="2019-03" db="EMBL/GenBank/DDBJ databases">
        <title>Genomic Encyclopedia of Archaeal and Bacterial Type Strains, Phase II (KMG-II): from individual species to whole genera.</title>
        <authorList>
            <person name="Goeker M."/>
        </authorList>
    </citation>
    <scope>NUCLEOTIDE SEQUENCE [LARGE SCALE GENOMIC DNA]</scope>
    <source>
        <strain evidence="2 3">DSM 18435</strain>
    </source>
</reference>
<dbReference type="RefSeq" id="WP_133643199.1">
    <property type="nucleotide sequence ID" value="NZ_SNYI01000001.1"/>
</dbReference>
<keyword evidence="3" id="KW-1185">Reference proteome</keyword>
<dbReference type="OrthoDB" id="1446823at2"/>